<dbReference type="Proteomes" id="UP000025061">
    <property type="component" value="Unassembled WGS sequence"/>
</dbReference>
<dbReference type="InterPro" id="IPR027417">
    <property type="entry name" value="P-loop_NTPase"/>
</dbReference>
<dbReference type="PANTHER" id="PTHR43384">
    <property type="entry name" value="SEPTUM SITE-DETERMINING PROTEIN MIND HOMOLOG, CHLOROPLASTIC-RELATED"/>
    <property type="match status" value="1"/>
</dbReference>
<dbReference type="InterPro" id="IPR025501">
    <property type="entry name" value="MinD_FleN"/>
</dbReference>
<feature type="domain" description="CobQ/CobB/MinD/ParA nucleotide binding" evidence="3">
    <location>
        <begin position="26"/>
        <end position="242"/>
    </location>
</feature>
<dbReference type="AlphaFoldDB" id="A0A059G0F7"/>
<keyword evidence="2" id="KW-0067">ATP-binding</keyword>
<dbReference type="Pfam" id="PF01656">
    <property type="entry name" value="CbiA"/>
    <property type="match status" value="1"/>
</dbReference>
<name>A0A059G0F7_9PROT</name>
<gene>
    <name evidence="4" type="ORF">HHI_00530</name>
</gene>
<keyword evidence="5" id="KW-1185">Reference proteome</keyword>
<dbReference type="GO" id="GO:0009898">
    <property type="term" value="C:cytoplasmic side of plasma membrane"/>
    <property type="evidence" value="ECO:0007669"/>
    <property type="project" value="TreeGrafter"/>
</dbReference>
<dbReference type="GO" id="GO:0005829">
    <property type="term" value="C:cytosol"/>
    <property type="evidence" value="ECO:0007669"/>
    <property type="project" value="TreeGrafter"/>
</dbReference>
<evidence type="ECO:0000256" key="1">
    <source>
        <dbReference type="ARBA" id="ARBA00022741"/>
    </source>
</evidence>
<keyword evidence="1" id="KW-0547">Nucleotide-binding</keyword>
<dbReference type="OrthoDB" id="9804460at2"/>
<proteinExistence type="predicted"/>
<organism evidence="4 5">
    <name type="scientific">Hyphomonas hirschiana VP5</name>
    <dbReference type="NCBI Taxonomy" id="1280951"/>
    <lineage>
        <taxon>Bacteria</taxon>
        <taxon>Pseudomonadati</taxon>
        <taxon>Pseudomonadota</taxon>
        <taxon>Alphaproteobacteria</taxon>
        <taxon>Hyphomonadales</taxon>
        <taxon>Hyphomonadaceae</taxon>
        <taxon>Hyphomonas</taxon>
    </lineage>
</organism>
<dbReference type="GO" id="GO:0051782">
    <property type="term" value="P:negative regulation of cell division"/>
    <property type="evidence" value="ECO:0007669"/>
    <property type="project" value="TreeGrafter"/>
</dbReference>
<evidence type="ECO:0000313" key="5">
    <source>
        <dbReference type="Proteomes" id="UP000025061"/>
    </source>
</evidence>
<dbReference type="EMBL" id="ARYI01000001">
    <property type="protein sequence ID" value="KCZ96119.1"/>
    <property type="molecule type" value="Genomic_DNA"/>
</dbReference>
<dbReference type="PANTHER" id="PTHR43384:SF4">
    <property type="entry name" value="CELLULOSE BIOSYNTHESIS PROTEIN BCSQ-RELATED"/>
    <property type="match status" value="1"/>
</dbReference>
<reference evidence="4 5" key="1">
    <citation type="submission" date="2013-04" db="EMBL/GenBank/DDBJ databases">
        <title>Hyphomonas hirschiana VP5 Genome Sequencing.</title>
        <authorList>
            <person name="Lai Q."/>
            <person name="Shao Z."/>
        </authorList>
    </citation>
    <scope>NUCLEOTIDE SEQUENCE [LARGE SCALE GENOMIC DNA]</scope>
    <source>
        <strain evidence="4 5">VP5</strain>
    </source>
</reference>
<accession>A0A059G0F7</accession>
<dbReference type="InterPro" id="IPR050625">
    <property type="entry name" value="ParA/MinD_ATPase"/>
</dbReference>
<evidence type="ECO:0000313" key="4">
    <source>
        <dbReference type="EMBL" id="KCZ96119.1"/>
    </source>
</evidence>
<evidence type="ECO:0000256" key="2">
    <source>
        <dbReference type="ARBA" id="ARBA00022840"/>
    </source>
</evidence>
<dbReference type="SUPFAM" id="SSF52540">
    <property type="entry name" value="P-loop containing nucleoside triphosphate hydrolases"/>
    <property type="match status" value="1"/>
</dbReference>
<sequence>MSFALRRSQDRPPVRPPPRVAPASVITVASGKGGVGKTFVSISLASSLAQAGRRVLLVDGDLGLANVDVQLGIAPETDLAAVVAGWVELEDAVTPVDGGAGHGGFDVLPGRSGSGALAELPTEEVARLAAGLSALALQYDHVVIDLGAGIEANCMRLARSGDKALIVITDDPSSMTDAYAFIKVLRGYAPSVEPLICINQADTRAAGQRTYEAIARACQTFLGFRPRLAGTVMRDPKVRDAIRCQKTLMSIDPQAQPVQDVIAVAQVMMGQASAELGN</sequence>
<dbReference type="Gene3D" id="3.40.50.300">
    <property type="entry name" value="P-loop containing nucleotide triphosphate hydrolases"/>
    <property type="match status" value="1"/>
</dbReference>
<dbReference type="GO" id="GO:0005524">
    <property type="term" value="F:ATP binding"/>
    <property type="evidence" value="ECO:0007669"/>
    <property type="project" value="UniProtKB-KW"/>
</dbReference>
<dbReference type="GO" id="GO:0016887">
    <property type="term" value="F:ATP hydrolysis activity"/>
    <property type="evidence" value="ECO:0007669"/>
    <property type="project" value="TreeGrafter"/>
</dbReference>
<protein>
    <submittedName>
        <fullName evidence="4">MotR protein</fullName>
    </submittedName>
</protein>
<comment type="caution">
    <text evidence="4">The sequence shown here is derived from an EMBL/GenBank/DDBJ whole genome shotgun (WGS) entry which is preliminary data.</text>
</comment>
<evidence type="ECO:0000259" key="3">
    <source>
        <dbReference type="Pfam" id="PF01656"/>
    </source>
</evidence>
<dbReference type="InterPro" id="IPR002586">
    <property type="entry name" value="CobQ/CobB/MinD/ParA_Nub-bd_dom"/>
</dbReference>
<dbReference type="PIRSF" id="PIRSF003092">
    <property type="entry name" value="MinD"/>
    <property type="match status" value="1"/>
</dbReference>
<dbReference type="PATRIC" id="fig|1280951.3.peg.107"/>
<dbReference type="RefSeq" id="WP_011645970.1">
    <property type="nucleotide sequence ID" value="NZ_ARYI01000001.1"/>
</dbReference>